<organism evidence="6 7">
    <name type="scientific">Diatrype stigma</name>
    <dbReference type="NCBI Taxonomy" id="117547"/>
    <lineage>
        <taxon>Eukaryota</taxon>
        <taxon>Fungi</taxon>
        <taxon>Dikarya</taxon>
        <taxon>Ascomycota</taxon>
        <taxon>Pezizomycotina</taxon>
        <taxon>Sordariomycetes</taxon>
        <taxon>Xylariomycetidae</taxon>
        <taxon>Xylariales</taxon>
        <taxon>Diatrypaceae</taxon>
        <taxon>Diatrype</taxon>
    </lineage>
</organism>
<evidence type="ECO:0000313" key="7">
    <source>
        <dbReference type="Proteomes" id="UP001320420"/>
    </source>
</evidence>
<comment type="caution">
    <text evidence="6">The sequence shown here is derived from an EMBL/GenBank/DDBJ whole genome shotgun (WGS) entry which is preliminary data.</text>
</comment>
<name>A0AAN9V761_9PEZI</name>
<dbReference type="InterPro" id="IPR006094">
    <property type="entry name" value="Oxid_FAD_bind_N"/>
</dbReference>
<evidence type="ECO:0000259" key="5">
    <source>
        <dbReference type="PROSITE" id="PS51387"/>
    </source>
</evidence>
<dbReference type="GO" id="GO:0016491">
    <property type="term" value="F:oxidoreductase activity"/>
    <property type="evidence" value="ECO:0007669"/>
    <property type="project" value="UniProtKB-KW"/>
</dbReference>
<comment type="similarity">
    <text evidence="1">Belongs to the oxygen-dependent FAD-linked oxidoreductase family.</text>
</comment>
<dbReference type="GO" id="GO:0071949">
    <property type="term" value="F:FAD binding"/>
    <property type="evidence" value="ECO:0007669"/>
    <property type="project" value="InterPro"/>
</dbReference>
<dbReference type="InterPro" id="IPR050416">
    <property type="entry name" value="FAD-linked_Oxidoreductase"/>
</dbReference>
<dbReference type="EMBL" id="JAKJXP020000018">
    <property type="protein sequence ID" value="KAK7754778.1"/>
    <property type="molecule type" value="Genomic_DNA"/>
</dbReference>
<dbReference type="Proteomes" id="UP001320420">
    <property type="component" value="Unassembled WGS sequence"/>
</dbReference>
<dbReference type="SUPFAM" id="SSF56176">
    <property type="entry name" value="FAD-binding/transporter-associated domain-like"/>
    <property type="match status" value="1"/>
</dbReference>
<dbReference type="PROSITE" id="PS51387">
    <property type="entry name" value="FAD_PCMH"/>
    <property type="match status" value="1"/>
</dbReference>
<evidence type="ECO:0000256" key="2">
    <source>
        <dbReference type="ARBA" id="ARBA00022630"/>
    </source>
</evidence>
<evidence type="ECO:0000256" key="1">
    <source>
        <dbReference type="ARBA" id="ARBA00005466"/>
    </source>
</evidence>
<reference evidence="6 7" key="1">
    <citation type="submission" date="2024-02" db="EMBL/GenBank/DDBJ databases">
        <title>De novo assembly and annotation of 12 fungi associated with fruit tree decline syndrome in Ontario, Canada.</title>
        <authorList>
            <person name="Sulman M."/>
            <person name="Ellouze W."/>
            <person name="Ilyukhin E."/>
        </authorList>
    </citation>
    <scope>NUCLEOTIDE SEQUENCE [LARGE SCALE GENOMIC DNA]</scope>
    <source>
        <strain evidence="6 7">M11/M66-122</strain>
    </source>
</reference>
<evidence type="ECO:0000313" key="6">
    <source>
        <dbReference type="EMBL" id="KAK7754778.1"/>
    </source>
</evidence>
<proteinExistence type="inferred from homology"/>
<evidence type="ECO:0000256" key="3">
    <source>
        <dbReference type="ARBA" id="ARBA00022827"/>
    </source>
</evidence>
<protein>
    <recommendedName>
        <fullName evidence="5">FAD-binding PCMH-type domain-containing protein</fullName>
    </recommendedName>
</protein>
<dbReference type="Gene3D" id="3.30.465.10">
    <property type="match status" value="1"/>
</dbReference>
<keyword evidence="4" id="KW-0560">Oxidoreductase</keyword>
<keyword evidence="3" id="KW-0274">FAD</keyword>
<keyword evidence="7" id="KW-1185">Reference proteome</keyword>
<dbReference type="AlphaFoldDB" id="A0AAN9V761"/>
<dbReference type="PANTHER" id="PTHR42973">
    <property type="entry name" value="BINDING OXIDOREDUCTASE, PUTATIVE (AFU_ORTHOLOGUE AFUA_1G17690)-RELATED"/>
    <property type="match status" value="1"/>
</dbReference>
<feature type="domain" description="FAD-binding PCMH-type" evidence="5">
    <location>
        <begin position="79"/>
        <end position="250"/>
    </location>
</feature>
<dbReference type="InterPro" id="IPR016166">
    <property type="entry name" value="FAD-bd_PCMH"/>
</dbReference>
<keyword evidence="2" id="KW-0285">Flavoprotein</keyword>
<dbReference type="PANTHER" id="PTHR42973:SF13">
    <property type="entry name" value="FAD-BINDING PCMH-TYPE DOMAIN-CONTAINING PROTEIN"/>
    <property type="match status" value="1"/>
</dbReference>
<gene>
    <name evidence="6" type="ORF">SLS62_003338</name>
</gene>
<sequence length="521" mass="55889">MYHNLSKAYPRTAMALTFVGVAGLAVAVAAAAASAGINADADPDDTCELVAAQTDIKILSPLTLEYNEEQTEYWSTACGALMPSCILAPSTTDEVAAIMATLLGTDELFAVKSGGHNPNNGWASVADGPLISTMNLNEVIFDPKTETVRVGPGNRWDEVAAALDGTGYTAVGGRIGNVGVGGYLLGGGLSFQSLNHGWAANSVLEYTLVLPNATVVAVQEANHPDLFLALKGGGNNFGIVTSFLLKAYPQGDVWGGNLWFEENEKTTPAVLQAIRDFTEYNTDPKAGIIVTSERTLATLVQLWIVFLFYDGPDPPEEVFKNFTDVKPFLNTCKTQTMSELVSGNNWAVLKGNVYQIGTETVPLPSSADGAEIMSAFFDTWANASDGAALIPGTIASIAFQPAPKGLARAARRQGGDLLDLDDDLDRLVLELNYSFTYNSSYAEVDDVMRDTYGGLREVVQNYTEAGRLPADAYLPLFANDAFYAQDYWARLRPESAVLARRVAQDVDPDGVFRTRTGGWKP</sequence>
<evidence type="ECO:0000256" key="4">
    <source>
        <dbReference type="ARBA" id="ARBA00023002"/>
    </source>
</evidence>
<accession>A0AAN9V761</accession>
<dbReference type="InterPro" id="IPR016169">
    <property type="entry name" value="FAD-bd_PCMH_sub2"/>
</dbReference>
<dbReference type="InterPro" id="IPR036318">
    <property type="entry name" value="FAD-bd_PCMH-like_sf"/>
</dbReference>
<dbReference type="Pfam" id="PF01565">
    <property type="entry name" value="FAD_binding_4"/>
    <property type="match status" value="1"/>
</dbReference>